<accession>A0AAW2YSL3</accession>
<name>A0AAW2YSL3_9EUKA</name>
<dbReference type="Proteomes" id="UP001431209">
    <property type="component" value="Unassembled WGS sequence"/>
</dbReference>
<dbReference type="AlphaFoldDB" id="A0AAW2YSL3"/>
<dbReference type="EMBL" id="JAOPGA020000603">
    <property type="protein sequence ID" value="KAL0479796.1"/>
    <property type="molecule type" value="Genomic_DNA"/>
</dbReference>
<organism evidence="2 3">
    <name type="scientific">Acrasis kona</name>
    <dbReference type="NCBI Taxonomy" id="1008807"/>
    <lineage>
        <taxon>Eukaryota</taxon>
        <taxon>Discoba</taxon>
        <taxon>Heterolobosea</taxon>
        <taxon>Tetramitia</taxon>
        <taxon>Eutetramitia</taxon>
        <taxon>Acrasidae</taxon>
        <taxon>Acrasis</taxon>
    </lineage>
</organism>
<comment type="caution">
    <text evidence="2">The sequence shown here is derived from an EMBL/GenBank/DDBJ whole genome shotgun (WGS) entry which is preliminary data.</text>
</comment>
<gene>
    <name evidence="2" type="ORF">AKO1_007454</name>
</gene>
<protein>
    <submittedName>
        <fullName evidence="2">Uncharacterized protein</fullName>
    </submittedName>
</protein>
<evidence type="ECO:0000313" key="2">
    <source>
        <dbReference type="EMBL" id="KAL0479796.1"/>
    </source>
</evidence>
<evidence type="ECO:0000313" key="3">
    <source>
        <dbReference type="Proteomes" id="UP001431209"/>
    </source>
</evidence>
<reference evidence="2 3" key="1">
    <citation type="submission" date="2024-03" db="EMBL/GenBank/DDBJ databases">
        <title>The Acrasis kona genome and developmental transcriptomes reveal deep origins of eukaryotic multicellular pathways.</title>
        <authorList>
            <person name="Sheikh S."/>
            <person name="Fu C.-J."/>
            <person name="Brown M.W."/>
            <person name="Baldauf S.L."/>
        </authorList>
    </citation>
    <scope>NUCLEOTIDE SEQUENCE [LARGE SCALE GENOMIC DNA]</scope>
    <source>
        <strain evidence="2 3">ATCC MYA-3509</strain>
    </source>
</reference>
<feature type="non-terminal residue" evidence="2">
    <location>
        <position position="148"/>
    </location>
</feature>
<evidence type="ECO:0000256" key="1">
    <source>
        <dbReference type="SAM" id="Coils"/>
    </source>
</evidence>
<proteinExistence type="predicted"/>
<sequence length="148" mass="17235">MLMMLAGRVSFDKDMKSSLKMQGNISIQKEIYMDRFMLDNEQDTKQIRAKIRDIQENINNIEQTINQIKNYNGSGIGIDAALEVVGKYFFDQYHNVPTNSNNKRPDQTTYQKVQNEFLHVTTQIKNYTLEMDHLKKQLSLAYSDTTTV</sequence>
<keyword evidence="3" id="KW-1185">Reference proteome</keyword>
<feature type="coiled-coil region" evidence="1">
    <location>
        <begin position="44"/>
        <end position="71"/>
    </location>
</feature>
<keyword evidence="1" id="KW-0175">Coiled coil</keyword>